<reference evidence="2" key="1">
    <citation type="submission" date="2016-04" db="EMBL/GenBank/DDBJ databases">
        <title>Cephalotus genome sequencing.</title>
        <authorList>
            <person name="Fukushima K."/>
            <person name="Hasebe M."/>
            <person name="Fang X."/>
        </authorList>
    </citation>
    <scope>NUCLEOTIDE SEQUENCE [LARGE SCALE GENOMIC DNA]</scope>
    <source>
        <strain evidence="2">cv. St1</strain>
    </source>
</reference>
<organism evidence="1 2">
    <name type="scientific">Cephalotus follicularis</name>
    <name type="common">Albany pitcher plant</name>
    <dbReference type="NCBI Taxonomy" id="3775"/>
    <lineage>
        <taxon>Eukaryota</taxon>
        <taxon>Viridiplantae</taxon>
        <taxon>Streptophyta</taxon>
        <taxon>Embryophyta</taxon>
        <taxon>Tracheophyta</taxon>
        <taxon>Spermatophyta</taxon>
        <taxon>Magnoliopsida</taxon>
        <taxon>eudicotyledons</taxon>
        <taxon>Gunneridae</taxon>
        <taxon>Pentapetalae</taxon>
        <taxon>rosids</taxon>
        <taxon>fabids</taxon>
        <taxon>Oxalidales</taxon>
        <taxon>Cephalotaceae</taxon>
        <taxon>Cephalotus</taxon>
    </lineage>
</organism>
<keyword evidence="2" id="KW-1185">Reference proteome</keyword>
<dbReference type="Gene3D" id="2.40.70.10">
    <property type="entry name" value="Acid Proteases"/>
    <property type="match status" value="1"/>
</dbReference>
<gene>
    <name evidence="1" type="ORF">CFOL_v3_22761</name>
</gene>
<dbReference type="Proteomes" id="UP000187406">
    <property type="component" value="Unassembled WGS sequence"/>
</dbReference>
<dbReference type="OrthoDB" id="1939491at2759"/>
<protein>
    <submittedName>
        <fullName evidence="1">Asp_protease domain-containing protein</fullName>
    </submittedName>
</protein>
<keyword evidence="1" id="KW-0378">Hydrolase</keyword>
<proteinExistence type="predicted"/>
<sequence length="202" mass="22353">MGVGALTFLNALNLQLEENKKSHKCGLMYVDVEINAKTSQANTGATHNFVDVKKARRTYMCFTKDTRWLKVVNSKSLATEGLAKDVLLKLGQWGGHVNFTVATMNDFDMVLGLEFLTQAKVIPIPAASWLLIMGDSLLKNRATARALPLAVPSPLTQRRAHSEGKIPWPNPFSPSAWRGYGEGTAMVLSPRRILPSPRREYS</sequence>
<dbReference type="AlphaFoldDB" id="A0A1Q3CGA8"/>
<name>A0A1Q3CGA8_CEPFO</name>
<dbReference type="EMBL" id="BDDD01001956">
    <property type="protein sequence ID" value="GAV79296.1"/>
    <property type="molecule type" value="Genomic_DNA"/>
</dbReference>
<evidence type="ECO:0000313" key="2">
    <source>
        <dbReference type="Proteomes" id="UP000187406"/>
    </source>
</evidence>
<dbReference type="InterPro" id="IPR021109">
    <property type="entry name" value="Peptidase_aspartic_dom_sf"/>
</dbReference>
<dbReference type="GO" id="GO:0006508">
    <property type="term" value="P:proteolysis"/>
    <property type="evidence" value="ECO:0007669"/>
    <property type="project" value="UniProtKB-KW"/>
</dbReference>
<accession>A0A1Q3CGA8</accession>
<comment type="caution">
    <text evidence="1">The sequence shown here is derived from an EMBL/GenBank/DDBJ whole genome shotgun (WGS) entry which is preliminary data.</text>
</comment>
<evidence type="ECO:0000313" key="1">
    <source>
        <dbReference type="EMBL" id="GAV79296.1"/>
    </source>
</evidence>
<dbReference type="CDD" id="cd00303">
    <property type="entry name" value="retropepsin_like"/>
    <property type="match status" value="1"/>
</dbReference>
<keyword evidence="1" id="KW-0645">Protease</keyword>
<dbReference type="InParanoid" id="A0A1Q3CGA8"/>
<dbReference type="GO" id="GO:0008233">
    <property type="term" value="F:peptidase activity"/>
    <property type="evidence" value="ECO:0007669"/>
    <property type="project" value="UniProtKB-KW"/>
</dbReference>